<sequence>MSKSTIVYKTREVAEMTKKPVATITNEIRKGNIKATKVGKEYLIPQIELYRFLGIETTPQDMDRELYIKDLENKIRVYEFKIKSLKNAIESVENVLRY</sequence>
<evidence type="ECO:0000256" key="1">
    <source>
        <dbReference type="SAM" id="Coils"/>
    </source>
</evidence>
<evidence type="ECO:0000313" key="3">
    <source>
        <dbReference type="EMBL" id="PWL52081.1"/>
    </source>
</evidence>
<organism evidence="3 4">
    <name type="scientific">Clostridium cadaveris</name>
    <dbReference type="NCBI Taxonomy" id="1529"/>
    <lineage>
        <taxon>Bacteria</taxon>
        <taxon>Bacillati</taxon>
        <taxon>Bacillota</taxon>
        <taxon>Clostridia</taxon>
        <taxon>Eubacteriales</taxon>
        <taxon>Clostridiaceae</taxon>
        <taxon>Clostridium</taxon>
    </lineage>
</organism>
<dbReference type="Proteomes" id="UP000246114">
    <property type="component" value="Unassembled WGS sequence"/>
</dbReference>
<gene>
    <name evidence="3" type="ORF">DBY38_12230</name>
</gene>
<name>A0A316M1S4_9CLOT</name>
<accession>A0A316M1S4</accession>
<keyword evidence="3" id="KW-0238">DNA-binding</keyword>
<comment type="caution">
    <text evidence="3">The sequence shown here is derived from an EMBL/GenBank/DDBJ whole genome shotgun (WGS) entry which is preliminary data.</text>
</comment>
<evidence type="ECO:0000313" key="4">
    <source>
        <dbReference type="Proteomes" id="UP000246114"/>
    </source>
</evidence>
<dbReference type="Pfam" id="PF12728">
    <property type="entry name" value="HTH_17"/>
    <property type="match status" value="1"/>
</dbReference>
<feature type="domain" description="Helix-turn-helix" evidence="2">
    <location>
        <begin position="7"/>
        <end position="53"/>
    </location>
</feature>
<evidence type="ECO:0000259" key="2">
    <source>
        <dbReference type="Pfam" id="PF12728"/>
    </source>
</evidence>
<dbReference type="EMBL" id="QAMZ01000052">
    <property type="protein sequence ID" value="PWL52081.1"/>
    <property type="molecule type" value="Genomic_DNA"/>
</dbReference>
<dbReference type="GO" id="GO:0003677">
    <property type="term" value="F:DNA binding"/>
    <property type="evidence" value="ECO:0007669"/>
    <property type="project" value="UniProtKB-KW"/>
</dbReference>
<keyword evidence="1" id="KW-0175">Coiled coil</keyword>
<feature type="coiled-coil region" evidence="1">
    <location>
        <begin position="68"/>
        <end position="95"/>
    </location>
</feature>
<protein>
    <submittedName>
        <fullName evidence="3">DNA-binding protein</fullName>
    </submittedName>
</protein>
<proteinExistence type="predicted"/>
<dbReference type="AlphaFoldDB" id="A0A316M1S4"/>
<reference evidence="3 4" key="1">
    <citation type="submission" date="2018-03" db="EMBL/GenBank/DDBJ databases">
        <title>The uncultured portion of the human microbiome is neutrally assembled.</title>
        <authorList>
            <person name="Jeraldo P."/>
            <person name="Boardman L."/>
            <person name="White B.A."/>
            <person name="Nelson H."/>
            <person name="Goldenfeld N."/>
            <person name="Chia N."/>
        </authorList>
    </citation>
    <scope>NUCLEOTIDE SEQUENCE [LARGE SCALE GENOMIC DNA]</scope>
    <source>
        <strain evidence="3">CIM:MAG 903</strain>
    </source>
</reference>
<dbReference type="InterPro" id="IPR041657">
    <property type="entry name" value="HTH_17"/>
</dbReference>